<dbReference type="GeneTree" id="ENSGT00610000086058"/>
<dbReference type="OMA" id="PLYIEST"/>
<dbReference type="PANTHER" id="PTHR12295">
    <property type="entry name" value="FURRY-RELATED"/>
    <property type="match status" value="1"/>
</dbReference>
<dbReference type="STRING" id="109280.ENSHCOP00000021970"/>
<evidence type="ECO:0000259" key="2">
    <source>
        <dbReference type="Pfam" id="PF19421"/>
    </source>
</evidence>
<dbReference type="PANTHER" id="PTHR12295:SF29">
    <property type="entry name" value="PROTEIN FURRY HOMOLOG"/>
    <property type="match status" value="1"/>
</dbReference>
<dbReference type="GO" id="GO:0031175">
    <property type="term" value="P:neuron projection development"/>
    <property type="evidence" value="ECO:0007669"/>
    <property type="project" value="TreeGrafter"/>
</dbReference>
<dbReference type="GO" id="GO:0005938">
    <property type="term" value="C:cell cortex"/>
    <property type="evidence" value="ECO:0007669"/>
    <property type="project" value="TreeGrafter"/>
</dbReference>
<evidence type="ECO:0000313" key="4">
    <source>
        <dbReference type="Proteomes" id="UP000264820"/>
    </source>
</evidence>
<feature type="compositionally biased region" description="Acidic residues" evidence="1">
    <location>
        <begin position="14"/>
        <end position="24"/>
    </location>
</feature>
<dbReference type="InterPro" id="IPR039867">
    <property type="entry name" value="Furry/Tao3/Mor2"/>
</dbReference>
<sequence length="419" mass="46545">MVRSCHGQARVCGEDEDTQAQDDELSLSTNELAAGSDCGESFTLDRIKSHHGNRLRDDVDDLEDLGFPPPPSPFFSAILAAFQPAVCDDAEEAWRCHVNQLVTDSDGSCAVYTFQIFSSLFRNLQGKFCTLTTDAASYLGEGLRGIGSKFLKSSQMLTTCSDCPTIYIDADTIMSYGLLEKMKFSALELQEYLDTYNTREDAAWLRSCKDTFPRCPGESVVTCQPGDSEEKQMESLAQLELCQRLYKLHFQLLLLFQSYCSLIGQVHAISSVPELLNMSRELSELRGSLQAAEAAVARDLEHDFPSSEAAVKAILDCLKNHEFTKAVRYIQECRRRWPHGVFGGGSEKEVQTLLNVYFRHQTLGQTGTIALVGSRQDLGLICSKLLELNGEIRDMIRRAQGYRVVTTYLPDSSASGTSL</sequence>
<dbReference type="InterPro" id="IPR045842">
    <property type="entry name" value="Fry_C"/>
</dbReference>
<dbReference type="Proteomes" id="UP000264820">
    <property type="component" value="Unplaced"/>
</dbReference>
<name>A0A3Q2YSU4_HIPCM</name>
<reference evidence="3" key="1">
    <citation type="submission" date="2025-08" db="UniProtKB">
        <authorList>
            <consortium name="Ensembl"/>
        </authorList>
    </citation>
    <scope>IDENTIFICATION</scope>
</reference>
<feature type="domain" description="Protein furry C-terminal" evidence="2">
    <location>
        <begin position="8"/>
        <end position="419"/>
    </location>
</feature>
<dbReference type="GO" id="GO:0030427">
    <property type="term" value="C:site of polarized growth"/>
    <property type="evidence" value="ECO:0007669"/>
    <property type="project" value="TreeGrafter"/>
</dbReference>
<evidence type="ECO:0000313" key="3">
    <source>
        <dbReference type="Ensembl" id="ENSHCOP00000021970.1"/>
    </source>
</evidence>
<feature type="region of interest" description="Disordered" evidence="1">
    <location>
        <begin position="1"/>
        <end position="24"/>
    </location>
</feature>
<proteinExistence type="predicted"/>
<dbReference type="Ensembl" id="ENSHCOT00000002351.1">
    <property type="protein sequence ID" value="ENSHCOP00000021970.1"/>
    <property type="gene ID" value="ENSHCOG00000009193.1"/>
</dbReference>
<accession>A0A3Q2YSU4</accession>
<dbReference type="AlphaFoldDB" id="A0A3Q2YSU4"/>
<evidence type="ECO:0000256" key="1">
    <source>
        <dbReference type="SAM" id="MobiDB-lite"/>
    </source>
</evidence>
<reference evidence="3" key="2">
    <citation type="submission" date="2025-09" db="UniProtKB">
        <authorList>
            <consortium name="Ensembl"/>
        </authorList>
    </citation>
    <scope>IDENTIFICATION</scope>
</reference>
<keyword evidence="4" id="KW-1185">Reference proteome</keyword>
<dbReference type="Pfam" id="PF19421">
    <property type="entry name" value="Fry_C"/>
    <property type="match status" value="1"/>
</dbReference>
<dbReference type="GO" id="GO:0000902">
    <property type="term" value="P:cell morphogenesis"/>
    <property type="evidence" value="ECO:0007669"/>
    <property type="project" value="InterPro"/>
</dbReference>
<protein>
    <recommendedName>
        <fullName evidence="2">Protein furry C-terminal domain-containing protein</fullName>
    </recommendedName>
</protein>
<organism evidence="3 4">
    <name type="scientific">Hippocampus comes</name>
    <name type="common">Tiger tail seahorse</name>
    <dbReference type="NCBI Taxonomy" id="109280"/>
    <lineage>
        <taxon>Eukaryota</taxon>
        <taxon>Metazoa</taxon>
        <taxon>Chordata</taxon>
        <taxon>Craniata</taxon>
        <taxon>Vertebrata</taxon>
        <taxon>Euteleostomi</taxon>
        <taxon>Actinopterygii</taxon>
        <taxon>Neopterygii</taxon>
        <taxon>Teleostei</taxon>
        <taxon>Neoteleostei</taxon>
        <taxon>Acanthomorphata</taxon>
        <taxon>Syngnathiaria</taxon>
        <taxon>Syngnathiformes</taxon>
        <taxon>Syngnathoidei</taxon>
        <taxon>Syngnathidae</taxon>
        <taxon>Hippocampus</taxon>
    </lineage>
</organism>